<sequence length="165" mass="17711">MNTKTDKQAAKQQVNTNATAKFDGIQASPAKVVLVSGVATLLSPGSTTTVGYEIGHEPEQPELLIRLTGSSGGGLCSKEWFGLTHVVDLLNEQQPDKAFTSGLFKVIWHFKGSSNNAGFLAAVLRHLELTKAAPEVRFGHLITGKHTEWFDSLKAQLPAETNAAQ</sequence>
<organism evidence="1 2">
    <name type="scientific">Aeromonas sobria</name>
    <dbReference type="NCBI Taxonomy" id="646"/>
    <lineage>
        <taxon>Bacteria</taxon>
        <taxon>Pseudomonadati</taxon>
        <taxon>Pseudomonadota</taxon>
        <taxon>Gammaproteobacteria</taxon>
        <taxon>Aeromonadales</taxon>
        <taxon>Aeromonadaceae</taxon>
        <taxon>Aeromonas</taxon>
    </lineage>
</organism>
<name>A0A2N3IST2_AERSO</name>
<evidence type="ECO:0000313" key="1">
    <source>
        <dbReference type="EMBL" id="PKQ74833.1"/>
    </source>
</evidence>
<proteinExistence type="predicted"/>
<dbReference type="RefSeq" id="WP_101319685.1">
    <property type="nucleotide sequence ID" value="NZ_CAWNSS010000051.1"/>
</dbReference>
<protein>
    <submittedName>
        <fullName evidence="1">Uncharacterized protein</fullName>
    </submittedName>
</protein>
<evidence type="ECO:0000313" key="2">
    <source>
        <dbReference type="Proteomes" id="UP000233526"/>
    </source>
</evidence>
<dbReference type="EMBL" id="LJZX01000051">
    <property type="protein sequence ID" value="PKQ74833.1"/>
    <property type="molecule type" value="Genomic_DNA"/>
</dbReference>
<comment type="caution">
    <text evidence="1">The sequence shown here is derived from an EMBL/GenBank/DDBJ whole genome shotgun (WGS) entry which is preliminary data.</text>
</comment>
<accession>A0A2N3IST2</accession>
<dbReference type="Proteomes" id="UP000233526">
    <property type="component" value="Unassembled WGS sequence"/>
</dbReference>
<gene>
    <name evidence="1" type="ORF">AOX56_20455</name>
</gene>
<reference evidence="1 2" key="1">
    <citation type="journal article" date="2017" name="Front. Microbiol.">
        <title>Strong Genomic and Phenotypic Heterogeneity in the Aeromonas sobria Species Complex.</title>
        <authorList>
            <person name="Gauthier J."/>
            <person name="Vincent A.T."/>
            <person name="Charette S.J."/>
            <person name="Derome N."/>
        </authorList>
    </citation>
    <scope>NUCLEOTIDE SEQUENCE [LARGE SCALE GENOMIC DNA]</scope>
    <source>
        <strain evidence="1 2">JF2635</strain>
    </source>
</reference>
<dbReference type="AlphaFoldDB" id="A0A2N3IST2"/>